<dbReference type="Proteomes" id="UP001589750">
    <property type="component" value="Unassembled WGS sequence"/>
</dbReference>
<dbReference type="Gene3D" id="3.40.50.2000">
    <property type="entry name" value="Glycogen Phosphorylase B"/>
    <property type="match status" value="2"/>
</dbReference>
<evidence type="ECO:0000259" key="3">
    <source>
        <dbReference type="Pfam" id="PF00534"/>
    </source>
</evidence>
<dbReference type="PANTHER" id="PTHR45947:SF3">
    <property type="entry name" value="SULFOQUINOVOSYL TRANSFERASE SQD2"/>
    <property type="match status" value="1"/>
</dbReference>
<dbReference type="GO" id="GO:0016757">
    <property type="term" value="F:glycosyltransferase activity"/>
    <property type="evidence" value="ECO:0007669"/>
    <property type="project" value="UniProtKB-KW"/>
</dbReference>
<reference evidence="5 6" key="1">
    <citation type="submission" date="2024-09" db="EMBL/GenBank/DDBJ databases">
        <authorList>
            <person name="Sun Q."/>
            <person name="Mori K."/>
        </authorList>
    </citation>
    <scope>NUCLEOTIDE SEQUENCE [LARGE SCALE GENOMIC DNA]</scope>
    <source>
        <strain evidence="5 6">JCM 9626</strain>
    </source>
</reference>
<organism evidence="5 6">
    <name type="scientific">Nocardioides plantarum</name>
    <dbReference type="NCBI Taxonomy" id="29299"/>
    <lineage>
        <taxon>Bacteria</taxon>
        <taxon>Bacillati</taxon>
        <taxon>Actinomycetota</taxon>
        <taxon>Actinomycetes</taxon>
        <taxon>Propionibacteriales</taxon>
        <taxon>Nocardioidaceae</taxon>
        <taxon>Nocardioides</taxon>
    </lineage>
</organism>
<feature type="domain" description="Glycosyl transferase family 1" evidence="3">
    <location>
        <begin position="216"/>
        <end position="350"/>
    </location>
</feature>
<sequence length="389" mass="42616">MTWPEPDPVGAADRPRVAIAHDYLTQRGGAERVVLALARAFPDAPVYTTLYDPDSTYPEFRDIDVRTSWLNRVAPLRRHHRAALPALPLAASSIRIDADVVIASSSGWAHGFRTRGRKLVYCYSPARWLYESERYLGDTPSRSTVAGLRAMGPALRLWDRRAAASVDQYLAISTVTQDRLKRTYGIEAPVVPAPHSVDVGSRGGDEPMLGSTLPADYFLVVSRLLPYKNVQEILAAFADRPHLNLVVVGAGPQKDELRHLATPNVTLLEGLSDSEMDLVYRRCTALVAASHEDFGLTPIEAAAYGKPSVVLRWGGFLDTVVEGRTGVFFDRPEPLLIASAVDETLARPWDPAVLAARAAEFSESRFAATVTNYVLGLWRPRPTHSGPAA</sequence>
<evidence type="ECO:0000259" key="4">
    <source>
        <dbReference type="Pfam" id="PF13439"/>
    </source>
</evidence>
<evidence type="ECO:0000313" key="5">
    <source>
        <dbReference type="EMBL" id="MFB9312326.1"/>
    </source>
</evidence>
<protein>
    <submittedName>
        <fullName evidence="5">Glycosyltransferase</fullName>
        <ecNumber evidence="5">2.4.-.-</ecNumber>
    </submittedName>
</protein>
<dbReference type="InterPro" id="IPR028098">
    <property type="entry name" value="Glyco_trans_4-like_N"/>
</dbReference>
<dbReference type="EMBL" id="JBHMDG010000005">
    <property type="protein sequence ID" value="MFB9312326.1"/>
    <property type="molecule type" value="Genomic_DNA"/>
</dbReference>
<dbReference type="InterPro" id="IPR050194">
    <property type="entry name" value="Glycosyltransferase_grp1"/>
</dbReference>
<dbReference type="Pfam" id="PF13439">
    <property type="entry name" value="Glyco_transf_4"/>
    <property type="match status" value="1"/>
</dbReference>
<name>A0ABV5K6G8_9ACTN</name>
<dbReference type="InterPro" id="IPR001296">
    <property type="entry name" value="Glyco_trans_1"/>
</dbReference>
<gene>
    <name evidence="5" type="ORF">ACFFRI_04660</name>
</gene>
<proteinExistence type="predicted"/>
<comment type="caution">
    <text evidence="5">The sequence shown here is derived from an EMBL/GenBank/DDBJ whole genome shotgun (WGS) entry which is preliminary data.</text>
</comment>
<accession>A0ABV5K6G8</accession>
<keyword evidence="1 5" id="KW-0328">Glycosyltransferase</keyword>
<dbReference type="SUPFAM" id="SSF53756">
    <property type="entry name" value="UDP-Glycosyltransferase/glycogen phosphorylase"/>
    <property type="match status" value="1"/>
</dbReference>
<keyword evidence="2 5" id="KW-0808">Transferase</keyword>
<feature type="domain" description="Glycosyltransferase subfamily 4-like N-terminal" evidence="4">
    <location>
        <begin position="28"/>
        <end position="199"/>
    </location>
</feature>
<dbReference type="EC" id="2.4.-.-" evidence="5"/>
<dbReference type="Pfam" id="PF00534">
    <property type="entry name" value="Glycos_transf_1"/>
    <property type="match status" value="1"/>
</dbReference>
<evidence type="ECO:0000313" key="6">
    <source>
        <dbReference type="Proteomes" id="UP001589750"/>
    </source>
</evidence>
<evidence type="ECO:0000256" key="2">
    <source>
        <dbReference type="ARBA" id="ARBA00022679"/>
    </source>
</evidence>
<keyword evidence="6" id="KW-1185">Reference proteome</keyword>
<dbReference type="PANTHER" id="PTHR45947">
    <property type="entry name" value="SULFOQUINOVOSYL TRANSFERASE SQD2"/>
    <property type="match status" value="1"/>
</dbReference>
<dbReference type="RefSeq" id="WP_140008353.1">
    <property type="nucleotide sequence ID" value="NZ_JBHMDG010000005.1"/>
</dbReference>
<evidence type="ECO:0000256" key="1">
    <source>
        <dbReference type="ARBA" id="ARBA00022676"/>
    </source>
</evidence>